<dbReference type="EMBL" id="JAOVQM010000002">
    <property type="protein sequence ID" value="MCV2231919.1"/>
    <property type="molecule type" value="Genomic_DNA"/>
</dbReference>
<accession>A0ABT2Y5A3</accession>
<reference evidence="1" key="1">
    <citation type="submission" date="2022-09" db="EMBL/GenBank/DDBJ databases">
        <title>Novel Mycoplasma species identified in domestic and wild animals.</title>
        <authorList>
            <person name="Volokhov D.V."/>
            <person name="Furtak V.A."/>
            <person name="Zagorodnyaya T.A."/>
        </authorList>
    </citation>
    <scope>NUCLEOTIDE SEQUENCE</scope>
    <source>
        <strain evidence="1">Oakley</strain>
    </source>
</reference>
<dbReference type="Proteomes" id="UP001177160">
    <property type="component" value="Unassembled WGS sequence"/>
</dbReference>
<protein>
    <submittedName>
        <fullName evidence="1">Uncharacterized protein</fullName>
    </submittedName>
</protein>
<name>A0ABT2Y5A3_9MOLU</name>
<keyword evidence="2" id="KW-1185">Reference proteome</keyword>
<organism evidence="1 2">
    <name type="scientific">Paracholeplasma manati</name>
    <dbReference type="NCBI Taxonomy" id="591373"/>
    <lineage>
        <taxon>Bacteria</taxon>
        <taxon>Bacillati</taxon>
        <taxon>Mycoplasmatota</taxon>
        <taxon>Mollicutes</taxon>
        <taxon>Acholeplasmatales</taxon>
        <taxon>Acholeplasmataceae</taxon>
        <taxon>Paracholeplasma</taxon>
    </lineage>
</organism>
<dbReference type="RefSeq" id="WP_263608072.1">
    <property type="nucleotide sequence ID" value="NZ_JAOVQM010000002.1"/>
</dbReference>
<comment type="caution">
    <text evidence="1">The sequence shown here is derived from an EMBL/GenBank/DDBJ whole genome shotgun (WGS) entry which is preliminary data.</text>
</comment>
<evidence type="ECO:0000313" key="1">
    <source>
        <dbReference type="EMBL" id="MCV2231919.1"/>
    </source>
</evidence>
<proteinExistence type="predicted"/>
<sequence length="82" mass="9443">MLNDNKNSAIIIDGEIEEIEKVTFSPRYMHKDRVVFAKMITINGEKYYCMTVGDLAVGDYVKASYLKNSRLIIKIDFYGVNQ</sequence>
<evidence type="ECO:0000313" key="2">
    <source>
        <dbReference type="Proteomes" id="UP001177160"/>
    </source>
</evidence>
<gene>
    <name evidence="1" type="ORF">N7548_03655</name>
</gene>